<dbReference type="SUPFAM" id="SSF51735">
    <property type="entry name" value="NAD(P)-binding Rossmann-fold domains"/>
    <property type="match status" value="1"/>
</dbReference>
<feature type="binding site" evidence="5">
    <location>
        <position position="141"/>
    </location>
    <ligand>
        <name>NADP(+)</name>
        <dbReference type="ChEBI" id="CHEBI:58349"/>
    </ligand>
</feature>
<evidence type="ECO:0000313" key="8">
    <source>
        <dbReference type="Proteomes" id="UP001597342"/>
    </source>
</evidence>
<keyword evidence="8" id="KW-1185">Reference proteome</keyword>
<feature type="binding site" evidence="5">
    <location>
        <position position="210"/>
    </location>
    <ligand>
        <name>substrate</name>
    </ligand>
</feature>
<proteinExistence type="inferred from homology"/>
<feature type="binding site" evidence="5">
    <location>
        <begin position="106"/>
        <end position="109"/>
    </location>
    <ligand>
        <name>NADP(+)</name>
        <dbReference type="ChEBI" id="CHEBI:58349"/>
    </ligand>
</feature>
<dbReference type="Proteomes" id="UP001597342">
    <property type="component" value="Unassembled WGS sequence"/>
</dbReference>
<feature type="binding site" evidence="5">
    <location>
        <position position="180"/>
    </location>
    <ligand>
        <name>NADP(+)</name>
        <dbReference type="ChEBI" id="CHEBI:58349"/>
    </ligand>
</feature>
<protein>
    <recommendedName>
        <fullName evidence="5">GDP-L-fucose synthase</fullName>
        <ecNumber evidence="5">1.1.1.271</ecNumber>
    </recommendedName>
    <alternativeName>
        <fullName evidence="5">GDP-4-keto-6-deoxy-D-mannose-3,5-epimerase-4-reductase</fullName>
    </alternativeName>
</protein>
<dbReference type="CDD" id="cd05239">
    <property type="entry name" value="GDP_FS_SDR_e"/>
    <property type="match status" value="1"/>
</dbReference>
<feature type="active site" description="Proton donor/acceptor" evidence="5">
    <location>
        <position position="137"/>
    </location>
</feature>
<evidence type="ECO:0000256" key="1">
    <source>
        <dbReference type="ARBA" id="ARBA00005959"/>
    </source>
</evidence>
<keyword evidence="2 5" id="KW-0521">NADP</keyword>
<comment type="similarity">
    <text evidence="1 5">Belongs to the NAD(P)-dependent epimerase/dehydratase family. Fucose synthase subfamily.</text>
</comment>
<feature type="binding site" evidence="5">
    <location>
        <position position="203"/>
    </location>
    <ligand>
        <name>substrate</name>
    </ligand>
</feature>
<feature type="binding site" evidence="5">
    <location>
        <position position="188"/>
    </location>
    <ligand>
        <name>substrate</name>
    </ligand>
</feature>
<feature type="domain" description="NAD-dependent epimerase/dehydratase" evidence="6">
    <location>
        <begin position="7"/>
        <end position="238"/>
    </location>
</feature>
<evidence type="ECO:0000313" key="7">
    <source>
        <dbReference type="EMBL" id="MFD2100198.1"/>
    </source>
</evidence>
<evidence type="ECO:0000256" key="5">
    <source>
        <dbReference type="HAMAP-Rule" id="MF_00956"/>
    </source>
</evidence>
<dbReference type="InterPro" id="IPR036291">
    <property type="entry name" value="NAD(P)-bd_dom_sf"/>
</dbReference>
<feature type="binding site" evidence="5">
    <location>
        <begin position="11"/>
        <end position="17"/>
    </location>
    <ligand>
        <name>NADP(+)</name>
        <dbReference type="ChEBI" id="CHEBI:58349"/>
    </ligand>
</feature>
<accession>A0ABW4Y1H7</accession>
<comment type="pathway">
    <text evidence="5">Nucleotide-sugar biosynthesis; GDP-L-fucose biosynthesis via de novo pathway; GDP-L-fucose from GDP-alpha-D-mannose: step 2/2.</text>
</comment>
<dbReference type="Gene3D" id="3.40.50.720">
    <property type="entry name" value="NAD(P)-binding Rossmann-like Domain"/>
    <property type="match status" value="1"/>
</dbReference>
<keyword evidence="5" id="KW-0511">Multifunctional enzyme</keyword>
<dbReference type="Gene3D" id="3.90.25.10">
    <property type="entry name" value="UDP-galactose 4-epimerase, domain 1"/>
    <property type="match status" value="1"/>
</dbReference>
<dbReference type="PANTHER" id="PTHR43238">
    <property type="entry name" value="GDP-L-FUCOSE SYNTHASE"/>
    <property type="match status" value="1"/>
</dbReference>
<dbReference type="HAMAP" id="MF_00956">
    <property type="entry name" value="GDP_fucose_synth"/>
    <property type="match status" value="1"/>
</dbReference>
<dbReference type="PANTHER" id="PTHR43238:SF1">
    <property type="entry name" value="GDP-L-FUCOSE SYNTHASE"/>
    <property type="match status" value="1"/>
</dbReference>
<dbReference type="EMBL" id="JBHUHU010000003">
    <property type="protein sequence ID" value="MFD2100198.1"/>
    <property type="molecule type" value="Genomic_DNA"/>
</dbReference>
<comment type="catalytic activity">
    <reaction evidence="5">
        <text>GDP-beta-L-fucose + NADP(+) = GDP-4-dehydro-alpha-D-rhamnose + NADPH + H(+)</text>
        <dbReference type="Rhea" id="RHEA:18885"/>
        <dbReference type="ChEBI" id="CHEBI:15378"/>
        <dbReference type="ChEBI" id="CHEBI:57273"/>
        <dbReference type="ChEBI" id="CHEBI:57783"/>
        <dbReference type="ChEBI" id="CHEBI:57964"/>
        <dbReference type="ChEBI" id="CHEBI:58349"/>
        <dbReference type="EC" id="1.1.1.271"/>
    </reaction>
</comment>
<dbReference type="Pfam" id="PF01370">
    <property type="entry name" value="Epimerase"/>
    <property type="match status" value="1"/>
</dbReference>
<dbReference type="InterPro" id="IPR001509">
    <property type="entry name" value="Epimerase_deHydtase"/>
</dbReference>
<organism evidence="7 8">
    <name type="scientific">Flagellimonas iocasae</name>
    <dbReference type="NCBI Taxonomy" id="2055905"/>
    <lineage>
        <taxon>Bacteria</taxon>
        <taxon>Pseudomonadati</taxon>
        <taxon>Bacteroidota</taxon>
        <taxon>Flavobacteriia</taxon>
        <taxon>Flavobacteriales</taxon>
        <taxon>Flavobacteriaceae</taxon>
        <taxon>Flagellimonas</taxon>
    </lineage>
</organism>
<dbReference type="InterPro" id="IPR028614">
    <property type="entry name" value="GDP_fucose/colitose_synth"/>
</dbReference>
<evidence type="ECO:0000256" key="2">
    <source>
        <dbReference type="ARBA" id="ARBA00022857"/>
    </source>
</evidence>
<sequence>MDLDSKIYVAGHSGMVGSAIVRALQNEGFKNVLGKRSSELDLKNQSEVEDFFAAEQPDYVFLAAAKVGGIGSNIASPAEFLYDNVMINANVINSAYKAKVKKLLFLGSSCIYPKLCPQPMKEEYLLDGKLEPTNEGYALGKIMGLKLCEYYNKQYGADFVSAMPPNLYGENDNFDPDHSHVIAALIRKFHEAKTTNAKNVVIWGTGKARREFMYVDDAARACLFLMSNYNDPAHINIGSGEDISIEELAVKVQEIVGFQGEIIKDTSKPDGMPRKLMDNSKIHNLGWSHEISLMEGLDKTYKWFLTQK</sequence>
<keyword evidence="3 5" id="KW-0560">Oxidoreductase</keyword>
<dbReference type="RefSeq" id="WP_379830919.1">
    <property type="nucleotide sequence ID" value="NZ_JBHUHU010000003.1"/>
</dbReference>
<gene>
    <name evidence="5" type="primary">fcl</name>
    <name evidence="7" type="ORF">ACFSJE_10465</name>
</gene>
<feature type="binding site" evidence="5">
    <location>
        <position position="270"/>
    </location>
    <ligand>
        <name>substrate</name>
    </ligand>
</feature>
<evidence type="ECO:0000256" key="3">
    <source>
        <dbReference type="ARBA" id="ARBA00023002"/>
    </source>
</evidence>
<evidence type="ECO:0000256" key="4">
    <source>
        <dbReference type="ARBA" id="ARBA00023235"/>
    </source>
</evidence>
<evidence type="ECO:0000259" key="6">
    <source>
        <dbReference type="Pfam" id="PF01370"/>
    </source>
</evidence>
<reference evidence="8" key="1">
    <citation type="journal article" date="2019" name="Int. J. Syst. Evol. Microbiol.">
        <title>The Global Catalogue of Microorganisms (GCM) 10K type strain sequencing project: providing services to taxonomists for standard genome sequencing and annotation.</title>
        <authorList>
            <consortium name="The Broad Institute Genomics Platform"/>
            <consortium name="The Broad Institute Genome Sequencing Center for Infectious Disease"/>
            <person name="Wu L."/>
            <person name="Ma J."/>
        </authorList>
    </citation>
    <scope>NUCLEOTIDE SEQUENCE [LARGE SCALE GENOMIC DNA]</scope>
    <source>
        <strain evidence="8">JCM 3389</strain>
    </source>
</reference>
<comment type="function">
    <text evidence="5">Catalyzes the two-step NADP-dependent conversion of GDP-4-dehydro-6-deoxy-D-mannose to GDP-fucose, involving an epimerase and a reductase reaction.</text>
</comment>
<keyword evidence="4 5" id="KW-0413">Isomerase</keyword>
<feature type="site" description="Important for catalytic activity" evidence="5">
    <location>
        <position position="108"/>
    </location>
</feature>
<dbReference type="EC" id="1.1.1.271" evidence="5"/>
<comment type="caution">
    <text evidence="7">The sequence shown here is derived from an EMBL/GenBank/DDBJ whole genome shotgun (WGS) entry which is preliminary data.</text>
</comment>
<name>A0ABW4Y1H7_9FLAO</name>
<feature type="site" description="Important for catalytic activity" evidence="5">
    <location>
        <position position="110"/>
    </location>
</feature>
<feature type="binding site" evidence="5">
    <location>
        <begin position="164"/>
        <end position="167"/>
    </location>
    <ligand>
        <name>NADP(+)</name>
        <dbReference type="ChEBI" id="CHEBI:58349"/>
    </ligand>
</feature>